<feature type="chain" id="PRO_5042860986" description="Glucanase" evidence="11">
    <location>
        <begin position="21"/>
        <end position="488"/>
    </location>
</feature>
<name>A0AAN6MB57_9PEZI</name>
<evidence type="ECO:0000256" key="10">
    <source>
        <dbReference type="SAM" id="Phobius"/>
    </source>
</evidence>
<dbReference type="InterPro" id="IPR013320">
    <property type="entry name" value="ConA-like_dom_sf"/>
</dbReference>
<dbReference type="GO" id="GO:0030245">
    <property type="term" value="P:cellulose catabolic process"/>
    <property type="evidence" value="ECO:0007669"/>
    <property type="project" value="UniProtKB-KW"/>
</dbReference>
<evidence type="ECO:0000313" key="13">
    <source>
        <dbReference type="Proteomes" id="UP001303889"/>
    </source>
</evidence>
<evidence type="ECO:0000256" key="5">
    <source>
        <dbReference type="ARBA" id="ARBA00023180"/>
    </source>
</evidence>
<accession>A0AAN6MB57</accession>
<evidence type="ECO:0000256" key="6">
    <source>
        <dbReference type="ARBA" id="ARBA00023277"/>
    </source>
</evidence>
<dbReference type="CDD" id="cd07999">
    <property type="entry name" value="GH7_CBH_EG"/>
    <property type="match status" value="1"/>
</dbReference>
<comment type="catalytic activity">
    <reaction evidence="1">
        <text>Endohydrolysis of (1-&gt;4)-beta-D-glucosidic linkages in cellulose, lichenin and cereal beta-D-glucans.</text>
        <dbReference type="EC" id="3.2.1.4"/>
    </reaction>
</comment>
<dbReference type="SUPFAM" id="SSF49899">
    <property type="entry name" value="Concanavalin A-like lectins/glucanases"/>
    <property type="match status" value="1"/>
</dbReference>
<evidence type="ECO:0000256" key="11">
    <source>
        <dbReference type="SAM" id="SignalP"/>
    </source>
</evidence>
<keyword evidence="11" id="KW-0732">Signal</keyword>
<feature type="signal peptide" evidence="11">
    <location>
        <begin position="1"/>
        <end position="20"/>
    </location>
</feature>
<reference evidence="12" key="1">
    <citation type="journal article" date="2023" name="Mol. Phylogenet. Evol.">
        <title>Genome-scale phylogeny and comparative genomics of the fungal order Sordariales.</title>
        <authorList>
            <person name="Hensen N."/>
            <person name="Bonometti L."/>
            <person name="Westerberg I."/>
            <person name="Brannstrom I.O."/>
            <person name="Guillou S."/>
            <person name="Cros-Aarteil S."/>
            <person name="Calhoun S."/>
            <person name="Haridas S."/>
            <person name="Kuo A."/>
            <person name="Mondo S."/>
            <person name="Pangilinan J."/>
            <person name="Riley R."/>
            <person name="LaButti K."/>
            <person name="Andreopoulos B."/>
            <person name="Lipzen A."/>
            <person name="Chen C."/>
            <person name="Yan M."/>
            <person name="Daum C."/>
            <person name="Ng V."/>
            <person name="Clum A."/>
            <person name="Steindorff A."/>
            <person name="Ohm R.A."/>
            <person name="Martin F."/>
            <person name="Silar P."/>
            <person name="Natvig D.O."/>
            <person name="Lalanne C."/>
            <person name="Gautier V."/>
            <person name="Ament-Velasquez S.L."/>
            <person name="Kruys A."/>
            <person name="Hutchinson M.I."/>
            <person name="Powell A.J."/>
            <person name="Barry K."/>
            <person name="Miller A.N."/>
            <person name="Grigoriev I.V."/>
            <person name="Debuchy R."/>
            <person name="Gladieux P."/>
            <person name="Hiltunen Thoren M."/>
            <person name="Johannesson H."/>
        </authorList>
    </citation>
    <scope>NUCLEOTIDE SEQUENCE</scope>
    <source>
        <strain evidence="12">CBS 103.79</strain>
    </source>
</reference>
<evidence type="ECO:0000256" key="7">
    <source>
        <dbReference type="ARBA" id="ARBA00023295"/>
    </source>
</evidence>
<keyword evidence="10" id="KW-1133">Transmembrane helix</keyword>
<dbReference type="EC" id="3.2.1.-" evidence="9"/>
<evidence type="ECO:0000256" key="2">
    <source>
        <dbReference type="ARBA" id="ARBA00006044"/>
    </source>
</evidence>
<dbReference type="InterPro" id="IPR037019">
    <property type="entry name" value="Glyco_hydro_7_sf"/>
</dbReference>
<organism evidence="12 13">
    <name type="scientific">Staphylotrichum tortipilum</name>
    <dbReference type="NCBI Taxonomy" id="2831512"/>
    <lineage>
        <taxon>Eukaryota</taxon>
        <taxon>Fungi</taxon>
        <taxon>Dikarya</taxon>
        <taxon>Ascomycota</taxon>
        <taxon>Pezizomycotina</taxon>
        <taxon>Sordariomycetes</taxon>
        <taxon>Sordariomycetidae</taxon>
        <taxon>Sordariales</taxon>
        <taxon>Chaetomiaceae</taxon>
        <taxon>Staphylotrichum</taxon>
    </lineage>
</organism>
<keyword evidence="8 9" id="KW-0624">Polysaccharide degradation</keyword>
<keyword evidence="10" id="KW-0812">Transmembrane</keyword>
<dbReference type="Pfam" id="PF00840">
    <property type="entry name" value="Glyco_hydro_7"/>
    <property type="match status" value="1"/>
</dbReference>
<proteinExistence type="inferred from homology"/>
<keyword evidence="4 9" id="KW-0136">Cellulose degradation</keyword>
<keyword evidence="7 9" id="KW-0326">Glycosidase</keyword>
<evidence type="ECO:0000256" key="8">
    <source>
        <dbReference type="ARBA" id="ARBA00023326"/>
    </source>
</evidence>
<dbReference type="AlphaFoldDB" id="A0AAN6MB57"/>
<dbReference type="PANTHER" id="PTHR33753:SF1">
    <property type="entry name" value="ENDO-BETA-1,4-GLUCANASE CELB"/>
    <property type="match status" value="1"/>
</dbReference>
<keyword evidence="13" id="KW-1185">Reference proteome</keyword>
<protein>
    <recommendedName>
        <fullName evidence="9">Glucanase</fullName>
        <ecNumber evidence="9">3.2.1.-</ecNumber>
    </recommendedName>
</protein>
<sequence>MKRHANHLLVLLTLLIPSSAQQIGSIPEHHPQLPTQLCTTSGGCTTRRTSLVTDALSRPFHAAGNPSVSCNTSPINATLCPDAATCAKNCVLEGIDYGSIGVSARGAALTLRQYLFDGKAYTSVSPRVYLLAEDGENYEGLKLLGQELAFDVDLSRLGCGMNGALYLSEMELSGNRGELNPAGAAYGTGYCDAQCFRVGWINGMPNLNNSGACCNEMDIWEASSVASVYTPHTCNRPSSFLCEGDECDRTTAGSGVCDKNGCGLNTYNLGAKQFYGPGLSVDTSKPFTVVTQFLTSDNMTTGTLAEIRRLYIQGGRVIPSTSETTNTGVAGIPGGYKGAITQDYCTARNTSDFNRLGGLAGMGASLARGMVLIFSIWNSPGDFMSWLDAGNNGPCNATDGDPKRIVELTPDVSLTFSNIRWGDIGSTFGASSTTGIDGDAGPTQEGAAAGSKLIMAAESGAGPAMGVGVGVTTTAVVGFAVLLGMLLS</sequence>
<keyword evidence="6" id="KW-0119">Carbohydrate metabolism</keyword>
<dbReference type="EMBL" id="MU856235">
    <property type="protein sequence ID" value="KAK3897204.1"/>
    <property type="molecule type" value="Genomic_DNA"/>
</dbReference>
<evidence type="ECO:0000256" key="4">
    <source>
        <dbReference type="ARBA" id="ARBA00023001"/>
    </source>
</evidence>
<evidence type="ECO:0000256" key="9">
    <source>
        <dbReference type="RuleBase" id="RU361164"/>
    </source>
</evidence>
<comment type="caution">
    <text evidence="12">The sequence shown here is derived from an EMBL/GenBank/DDBJ whole genome shotgun (WGS) entry which is preliminary data.</text>
</comment>
<dbReference type="Proteomes" id="UP001303889">
    <property type="component" value="Unassembled WGS sequence"/>
</dbReference>
<gene>
    <name evidence="12" type="ORF">C8A05DRAFT_39251</name>
</gene>
<evidence type="ECO:0000256" key="1">
    <source>
        <dbReference type="ARBA" id="ARBA00000966"/>
    </source>
</evidence>
<dbReference type="GO" id="GO:0008810">
    <property type="term" value="F:cellulase activity"/>
    <property type="evidence" value="ECO:0007669"/>
    <property type="project" value="UniProtKB-EC"/>
</dbReference>
<evidence type="ECO:0000256" key="3">
    <source>
        <dbReference type="ARBA" id="ARBA00022801"/>
    </source>
</evidence>
<dbReference type="PANTHER" id="PTHR33753">
    <property type="entry name" value="1,4-BETA-D-GLUCAN CELLOBIOHYDROLASE B"/>
    <property type="match status" value="1"/>
</dbReference>
<comment type="similarity">
    <text evidence="2 9">Belongs to the glycosyl hydrolase 7 (cellulase C) family.</text>
</comment>
<feature type="transmembrane region" description="Helical" evidence="10">
    <location>
        <begin position="464"/>
        <end position="487"/>
    </location>
</feature>
<reference evidence="12" key="2">
    <citation type="submission" date="2023-05" db="EMBL/GenBank/DDBJ databases">
        <authorList>
            <consortium name="Lawrence Berkeley National Laboratory"/>
            <person name="Steindorff A."/>
            <person name="Hensen N."/>
            <person name="Bonometti L."/>
            <person name="Westerberg I."/>
            <person name="Brannstrom I.O."/>
            <person name="Guillou S."/>
            <person name="Cros-Aarteil S."/>
            <person name="Calhoun S."/>
            <person name="Haridas S."/>
            <person name="Kuo A."/>
            <person name="Mondo S."/>
            <person name="Pangilinan J."/>
            <person name="Riley R."/>
            <person name="Labutti K."/>
            <person name="Andreopoulos B."/>
            <person name="Lipzen A."/>
            <person name="Chen C."/>
            <person name="Yanf M."/>
            <person name="Daum C."/>
            <person name="Ng V."/>
            <person name="Clum A."/>
            <person name="Ohm R."/>
            <person name="Martin F."/>
            <person name="Silar P."/>
            <person name="Natvig D."/>
            <person name="Lalanne C."/>
            <person name="Gautier V."/>
            <person name="Ament-Velasquez S.L."/>
            <person name="Kruys A."/>
            <person name="Hutchinson M.I."/>
            <person name="Powell A.J."/>
            <person name="Barry K."/>
            <person name="Miller A.N."/>
            <person name="Grigoriev I.V."/>
            <person name="Debuchy R."/>
            <person name="Gladieux P."/>
            <person name="Thoren M.H."/>
            <person name="Johannesson H."/>
        </authorList>
    </citation>
    <scope>NUCLEOTIDE SEQUENCE</scope>
    <source>
        <strain evidence="12">CBS 103.79</strain>
    </source>
</reference>
<dbReference type="Gene3D" id="2.70.100.10">
    <property type="entry name" value="Glycoside hydrolase, family 7, domain"/>
    <property type="match status" value="1"/>
</dbReference>
<keyword evidence="3 9" id="KW-0378">Hydrolase</keyword>
<keyword evidence="5" id="KW-0325">Glycoprotein</keyword>
<dbReference type="InterPro" id="IPR001722">
    <property type="entry name" value="Glyco_hydro_7"/>
</dbReference>
<keyword evidence="10" id="KW-0472">Membrane</keyword>
<dbReference type="PRINTS" id="PR00734">
    <property type="entry name" value="GLHYDRLASE7"/>
</dbReference>
<evidence type="ECO:0000313" key="12">
    <source>
        <dbReference type="EMBL" id="KAK3897204.1"/>
    </source>
</evidence>